<comment type="caution">
    <text evidence="3">The sequence shown here is derived from an EMBL/GenBank/DDBJ whole genome shotgun (WGS) entry which is preliminary data.</text>
</comment>
<feature type="domain" description="SPOR" evidence="2">
    <location>
        <begin position="750"/>
        <end position="829"/>
    </location>
</feature>
<feature type="region of interest" description="Disordered" evidence="1">
    <location>
        <begin position="597"/>
        <end position="620"/>
    </location>
</feature>
<dbReference type="InterPro" id="IPR036680">
    <property type="entry name" value="SPOR-like_sf"/>
</dbReference>
<dbReference type="OrthoDB" id="7338235at2"/>
<dbReference type="GO" id="GO:0042834">
    <property type="term" value="F:peptidoglycan binding"/>
    <property type="evidence" value="ECO:0007669"/>
    <property type="project" value="InterPro"/>
</dbReference>
<proteinExistence type="predicted"/>
<dbReference type="InterPro" id="IPR007730">
    <property type="entry name" value="SPOR-like_dom"/>
</dbReference>
<accession>A0A9P2S0N3</accession>
<evidence type="ECO:0000313" key="3">
    <source>
        <dbReference type="EMBL" id="EJF96040.1"/>
    </source>
</evidence>
<dbReference type="RefSeq" id="WP_004859054.1">
    <property type="nucleotide sequence ID" value="NZ_JH725051.1"/>
</dbReference>
<feature type="compositionally biased region" description="Polar residues" evidence="1">
    <location>
        <begin position="34"/>
        <end position="48"/>
    </location>
</feature>
<reference evidence="3 4" key="1">
    <citation type="submission" date="2012-03" db="EMBL/GenBank/DDBJ databases">
        <title>The Genome Sequence of Bartonella taylorii 8TBB.</title>
        <authorList>
            <consortium name="The Broad Institute Genome Sequencing Platform"/>
            <consortium name="The Broad Institute Genome Sequencing Center for Infectious Disease"/>
            <person name="Feldgarden M."/>
            <person name="Kirby J."/>
            <person name="Kosoy M."/>
            <person name="Birtles R."/>
            <person name="Probert W.S."/>
            <person name="Chiaraviglio L."/>
            <person name="Young S.K."/>
            <person name="Zeng Q."/>
            <person name="Gargeya S."/>
            <person name="Fitzgerald M."/>
            <person name="Haas B."/>
            <person name="Abouelleil A."/>
            <person name="Alvarado L."/>
            <person name="Arachchi H.M."/>
            <person name="Berlin A."/>
            <person name="Chapman S.B."/>
            <person name="Gearin G."/>
            <person name="Goldberg J."/>
            <person name="Griggs A."/>
            <person name="Gujja S."/>
            <person name="Hansen M."/>
            <person name="Heiman D."/>
            <person name="Howarth C."/>
            <person name="Larimer J."/>
            <person name="Lui A."/>
            <person name="MacDonald P.J.P."/>
            <person name="McCowen C."/>
            <person name="Montmayeur A."/>
            <person name="Murphy C."/>
            <person name="Neiman D."/>
            <person name="Pearson M."/>
            <person name="Priest M."/>
            <person name="Roberts A."/>
            <person name="Saif S."/>
            <person name="Shea T."/>
            <person name="Sisk P."/>
            <person name="Stolte C."/>
            <person name="Sykes S."/>
            <person name="Wortman J."/>
            <person name="Nusbaum C."/>
            <person name="Birren B."/>
        </authorList>
    </citation>
    <scope>NUCLEOTIDE SEQUENCE [LARGE SCALE GENOMIC DNA]</scope>
    <source>
        <strain evidence="3 4">8TBB</strain>
    </source>
</reference>
<gene>
    <name evidence="3" type="ORF">ME9_00682</name>
</gene>
<organism evidence="3 4">
    <name type="scientific">Bartonella taylorii 8TBB</name>
    <dbReference type="NCBI Taxonomy" id="1094560"/>
    <lineage>
        <taxon>Bacteria</taxon>
        <taxon>Pseudomonadati</taxon>
        <taxon>Pseudomonadota</taxon>
        <taxon>Alphaproteobacteria</taxon>
        <taxon>Hyphomicrobiales</taxon>
        <taxon>Bartonellaceae</taxon>
        <taxon>Bartonella</taxon>
    </lineage>
</organism>
<feature type="compositionally biased region" description="Low complexity" evidence="1">
    <location>
        <begin position="601"/>
        <end position="616"/>
    </location>
</feature>
<evidence type="ECO:0000313" key="4">
    <source>
        <dbReference type="Proteomes" id="UP000002648"/>
    </source>
</evidence>
<feature type="compositionally biased region" description="Basic and acidic residues" evidence="1">
    <location>
        <begin position="1"/>
        <end position="26"/>
    </location>
</feature>
<feature type="compositionally biased region" description="Polar residues" evidence="1">
    <location>
        <begin position="730"/>
        <end position="748"/>
    </location>
</feature>
<protein>
    <recommendedName>
        <fullName evidence="2">SPOR domain-containing protein</fullName>
    </recommendedName>
</protein>
<dbReference type="Gene3D" id="3.30.70.1070">
    <property type="entry name" value="Sporulation related repeat"/>
    <property type="match status" value="1"/>
</dbReference>
<evidence type="ECO:0000259" key="2">
    <source>
        <dbReference type="Pfam" id="PF05036"/>
    </source>
</evidence>
<feature type="compositionally biased region" description="Polar residues" evidence="1">
    <location>
        <begin position="196"/>
        <end position="212"/>
    </location>
</feature>
<dbReference type="AlphaFoldDB" id="A0A9P2S0N3"/>
<dbReference type="Proteomes" id="UP000002648">
    <property type="component" value="Unassembled WGS sequence"/>
</dbReference>
<feature type="compositionally biased region" description="Basic and acidic residues" evidence="1">
    <location>
        <begin position="173"/>
        <end position="182"/>
    </location>
</feature>
<feature type="region of interest" description="Disordered" evidence="1">
    <location>
        <begin position="140"/>
        <end position="160"/>
    </location>
</feature>
<feature type="region of interest" description="Disordered" evidence="1">
    <location>
        <begin position="1"/>
        <end position="66"/>
    </location>
</feature>
<sequence>MSDNDRKNPHEMKKVHEHHDPLERLTRIFHPYKQNENQNDQSSLQTDRSVPHPPKTSSHDDDFDLSFLETELENSLTHDLPFDDQKKQQNLRTVTNEQISNVTPTTSFNYREKSGFLSEEAHSLPISHDEEKILDSLSPLPIQKNQSPQNSATPISSDPFFEESDFSIQSEKFFFDETDKRNNKGVTTEPAEQSDRFSQTASQQADTPNIQRNYDDNQSFHDTPVNPPSKVSNDQQNWVKEYYTDVPLPSTDTNIFFSPSDIISERKNTARNEPASNFPLSLDSTYIDKQSDLKSFSQKSHTTDYPQSYEEKFLEQEVYAAEIPEYREAQAQYINNAQNISDQNNLNSIRPSSEIPRTIQKDSFFSHNYTHRDTPPPNVDTYRFAEEIVEKTGPIMVPEVPYEAPEYDVPTDNLKEEFADVFNVGNITEADFSQQQQQNEVLNEIFHQTMQNPKDDAYTNSQDQNANYFPADNMRYDSSSFPEDSLYKAANKIPTHISATPPLKSFIVGKTLTKSVVLLILIAIGFAGYSYFFMPSKNENTPIIHADNTPFKFKHETTETKNDVGHNLDIYKQTTEENEKQENMQQSLIDNSEQPEKLAELNQQESTSFSSSSLNESDVEDAVTEAINHTIPTREVQTVIVNQDGTVVLAPMHHTEKKNSYETEETTDQTIVEKFQDSPPVSSHDSDINNKATEDNLMRDIDKIIAENTSTSSIKGKVIPLPSHAERSLEAQTHAASHPTSSSQVATQNSESYYVQLASQPTQALARDSLKNMKSRFGFLIGTRPLNIQSALIPGKGIYYRVRIQTQNRNDAINLCENIKNSGGSCFITR</sequence>
<dbReference type="Pfam" id="PF05036">
    <property type="entry name" value="SPOR"/>
    <property type="match status" value="1"/>
</dbReference>
<name>A0A9P2S0N3_BARTA</name>
<keyword evidence="4" id="KW-1185">Reference proteome</keyword>
<feature type="region of interest" description="Disordered" evidence="1">
    <location>
        <begin position="173"/>
        <end position="234"/>
    </location>
</feature>
<feature type="region of interest" description="Disordered" evidence="1">
    <location>
        <begin position="727"/>
        <end position="748"/>
    </location>
</feature>
<evidence type="ECO:0000256" key="1">
    <source>
        <dbReference type="SAM" id="MobiDB-lite"/>
    </source>
</evidence>
<feature type="compositionally biased region" description="Polar residues" evidence="1">
    <location>
        <begin position="143"/>
        <end position="155"/>
    </location>
</feature>
<dbReference type="EMBL" id="AIMD01000023">
    <property type="protein sequence ID" value="EJF96040.1"/>
    <property type="molecule type" value="Genomic_DNA"/>
</dbReference>